<keyword evidence="6" id="KW-1185">Reference proteome</keyword>
<feature type="domain" description="LOB" evidence="4">
    <location>
        <begin position="5"/>
        <end position="106"/>
    </location>
</feature>
<evidence type="ECO:0000259" key="4">
    <source>
        <dbReference type="PROSITE" id="PS50891"/>
    </source>
</evidence>
<evidence type="ECO:0000256" key="1">
    <source>
        <dbReference type="ARBA" id="ARBA00005474"/>
    </source>
</evidence>
<feature type="compositionally biased region" description="Low complexity" evidence="3">
    <location>
        <begin position="264"/>
        <end position="281"/>
    </location>
</feature>
<proteinExistence type="inferred from homology"/>
<dbReference type="OrthoDB" id="781052at2759"/>
<gene>
    <name evidence="5" type="ORF">MUK42_28232</name>
</gene>
<sequence>MSSNVPCGACKFLRRKCTPNCLLAPYFPPDQETNFAYVHRLYGASKVARMLSDLNPAQRQDAVATLVYEAEARLRDPVFGCVGYIGILQQRLTRIQNELFKAKKELATYIDRAAFDPFLPPPPHQHQDQHGHHHHQGSFPSSTAIDGVLGMGTVAGLGVAAPGTSQYPQILIPEQAQQQPPRIVEAQQMAMAAFAAAREQDMLRSFEQQQELARFNSGFLDTGQGYNQIDYGAMVSAMPAGAPSELPLVPAQPFELSFAVHPQHYPEQQPQQQQWQTQPQHQRARSHHGRSGIGRSALLTSMECSRIGERHSLRYSMQSLPRKENKQKE</sequence>
<dbReference type="EMBL" id="CP097504">
    <property type="protein sequence ID" value="URD89152.1"/>
    <property type="molecule type" value="Genomic_DNA"/>
</dbReference>
<dbReference type="PANTHER" id="PTHR31301:SF208">
    <property type="entry name" value="LOB DOMAIN-CONTAINING PROTEIN 6-LIKE"/>
    <property type="match status" value="1"/>
</dbReference>
<dbReference type="PROSITE" id="PS50891">
    <property type="entry name" value="LOB"/>
    <property type="match status" value="1"/>
</dbReference>
<evidence type="ECO:0000313" key="5">
    <source>
        <dbReference type="EMBL" id="URD89152.1"/>
    </source>
</evidence>
<dbReference type="Proteomes" id="UP001055439">
    <property type="component" value="Chromosome 2"/>
</dbReference>
<dbReference type="AlphaFoldDB" id="A0A9E7F5T3"/>
<feature type="region of interest" description="Disordered" evidence="3">
    <location>
        <begin position="310"/>
        <end position="329"/>
    </location>
</feature>
<accession>A0A9E7F5T3</accession>
<reference evidence="5" key="1">
    <citation type="submission" date="2022-05" db="EMBL/GenBank/DDBJ databases">
        <title>The Musa troglodytarum L. genome provides insights into the mechanism of non-climacteric behaviour and enrichment of carotenoids.</title>
        <authorList>
            <person name="Wang J."/>
        </authorList>
    </citation>
    <scope>NUCLEOTIDE SEQUENCE</scope>
    <source>
        <tissue evidence="5">Leaf</tissue>
    </source>
</reference>
<feature type="coiled-coil region" evidence="2">
    <location>
        <begin position="85"/>
        <end position="112"/>
    </location>
</feature>
<feature type="region of interest" description="Disordered" evidence="3">
    <location>
        <begin position="117"/>
        <end position="142"/>
    </location>
</feature>
<evidence type="ECO:0000256" key="2">
    <source>
        <dbReference type="SAM" id="Coils"/>
    </source>
</evidence>
<organism evidence="5 6">
    <name type="scientific">Musa troglodytarum</name>
    <name type="common">fe'i banana</name>
    <dbReference type="NCBI Taxonomy" id="320322"/>
    <lineage>
        <taxon>Eukaryota</taxon>
        <taxon>Viridiplantae</taxon>
        <taxon>Streptophyta</taxon>
        <taxon>Embryophyta</taxon>
        <taxon>Tracheophyta</taxon>
        <taxon>Spermatophyta</taxon>
        <taxon>Magnoliopsida</taxon>
        <taxon>Liliopsida</taxon>
        <taxon>Zingiberales</taxon>
        <taxon>Musaceae</taxon>
        <taxon>Musa</taxon>
    </lineage>
</organism>
<dbReference type="Pfam" id="PF03195">
    <property type="entry name" value="LOB"/>
    <property type="match status" value="1"/>
</dbReference>
<feature type="region of interest" description="Disordered" evidence="3">
    <location>
        <begin position="264"/>
        <end position="299"/>
    </location>
</feature>
<evidence type="ECO:0000313" key="6">
    <source>
        <dbReference type="Proteomes" id="UP001055439"/>
    </source>
</evidence>
<comment type="similarity">
    <text evidence="1">Belongs to the LOB domain-containing protein family.</text>
</comment>
<dbReference type="PANTHER" id="PTHR31301">
    <property type="entry name" value="LOB DOMAIN-CONTAINING PROTEIN 4-RELATED"/>
    <property type="match status" value="1"/>
</dbReference>
<dbReference type="InterPro" id="IPR004883">
    <property type="entry name" value="LOB"/>
</dbReference>
<protein>
    <recommendedName>
        <fullName evidence="4">LOB domain-containing protein</fullName>
    </recommendedName>
</protein>
<name>A0A9E7F5T3_9LILI</name>
<evidence type="ECO:0000256" key="3">
    <source>
        <dbReference type="SAM" id="MobiDB-lite"/>
    </source>
</evidence>
<keyword evidence="2" id="KW-0175">Coiled coil</keyword>